<protein>
    <recommendedName>
        <fullName evidence="6">E3 ubiquitin-protein ligase RMA</fullName>
        <ecNumber evidence="6">2.3.2.27</ecNumber>
    </recommendedName>
    <alternativeName>
        <fullName evidence="6">Protein RING membrane-anchor</fullName>
    </alternativeName>
    <alternativeName>
        <fullName evidence="6">RING-type E3 ubiquitin transferase RMA</fullName>
    </alternativeName>
</protein>
<keyword evidence="6" id="KW-0479">Metal-binding</keyword>
<keyword evidence="11" id="KW-1185">Reference proteome</keyword>
<keyword evidence="7" id="KW-0175">Coiled coil</keyword>
<sequence>MDHDVRDEIMDIDLNQEPLDPPHGSMRELGSLLSDIDTAHERIEERIRQLEAVTTRARQRQRWRQGQETSQAVNIGESRLLSGEVDLVQQITVENGKFSKRDSTHLIAKALGMDTDPNKAGSDTGAFYDCNICLDMAREPILTCCGHLFCWPCFYRLAYTHSNVKECPVCRGDVMDTSITPIYGNGSDNYDQVSKSQDSGLEVPPRPRAHRIESVRQQLINRRPLSSTIEERIQLVSNAIGAMRERTSTRDLDRTTVRNLLANLHQTSQVFSSAETEGISRHHSLQVSRLLMQGAASFSSLSSTLYSAMESAERVVNDLEDFILTRQLGRSHQESSHVGGRYSFSTIAPVDQQESQARDTVAEINSVMPSSAFMTEVATPVVNSENHTTDGVIEITSTMPRSSSSSRRRTEVQRVADVDNGFSRAPRRRRLR</sequence>
<feature type="compositionally biased region" description="Polar residues" evidence="8">
    <location>
        <begin position="186"/>
        <end position="199"/>
    </location>
</feature>
<feature type="region of interest" description="Disordered" evidence="8">
    <location>
        <begin position="394"/>
        <end position="432"/>
    </location>
</feature>
<evidence type="ECO:0000256" key="2">
    <source>
        <dbReference type="ARBA" id="ARBA00004906"/>
    </source>
</evidence>
<reference evidence="11" key="1">
    <citation type="submission" date="2016-04" db="EMBL/GenBank/DDBJ databases">
        <title>Cephalotus genome sequencing.</title>
        <authorList>
            <person name="Fukushima K."/>
            <person name="Hasebe M."/>
            <person name="Fang X."/>
        </authorList>
    </citation>
    <scope>NUCLEOTIDE SEQUENCE [LARGE SCALE GENOMIC DNA]</scope>
    <source>
        <strain evidence="11">cv. St1</strain>
    </source>
</reference>
<keyword evidence="6" id="KW-0862">Zinc</keyword>
<dbReference type="GO" id="GO:0005789">
    <property type="term" value="C:endoplasmic reticulum membrane"/>
    <property type="evidence" value="ECO:0007669"/>
    <property type="project" value="UniProtKB-SubCell"/>
</dbReference>
<accession>A0A1Q3CBV7</accession>
<evidence type="ECO:0000256" key="4">
    <source>
        <dbReference type="ARBA" id="ARBA00022786"/>
    </source>
</evidence>
<evidence type="ECO:0000259" key="9">
    <source>
        <dbReference type="PROSITE" id="PS50089"/>
    </source>
</evidence>
<evidence type="ECO:0000256" key="5">
    <source>
        <dbReference type="PROSITE-ProRule" id="PRU00175"/>
    </source>
</evidence>
<dbReference type="EC" id="2.3.2.27" evidence="6"/>
<dbReference type="PROSITE" id="PS50089">
    <property type="entry name" value="ZF_RING_2"/>
    <property type="match status" value="1"/>
</dbReference>
<dbReference type="EMBL" id="BDDD01001651">
    <property type="protein sequence ID" value="GAV77618.1"/>
    <property type="molecule type" value="Genomic_DNA"/>
</dbReference>
<dbReference type="GO" id="GO:0016567">
    <property type="term" value="P:protein ubiquitination"/>
    <property type="evidence" value="ECO:0007669"/>
    <property type="project" value="UniProtKB-UniPathway"/>
</dbReference>
<evidence type="ECO:0000256" key="1">
    <source>
        <dbReference type="ARBA" id="ARBA00000900"/>
    </source>
</evidence>
<comment type="domain">
    <text evidence="6">The RING-type zinc finger domain is responsible for E3 ligase activity.</text>
</comment>
<dbReference type="GO" id="GO:0006511">
    <property type="term" value="P:ubiquitin-dependent protein catabolic process"/>
    <property type="evidence" value="ECO:0007669"/>
    <property type="project" value="UniProtKB-UniRule"/>
</dbReference>
<keyword evidence="4 6" id="KW-0833">Ubl conjugation pathway</keyword>
<evidence type="ECO:0000313" key="10">
    <source>
        <dbReference type="EMBL" id="GAV77618.1"/>
    </source>
</evidence>
<dbReference type="OrthoDB" id="6270329at2759"/>
<comment type="function">
    <text evidence="6">E3 ubiquitin-protein ligase.</text>
</comment>
<comment type="catalytic activity">
    <reaction evidence="1 6">
        <text>S-ubiquitinyl-[E2 ubiquitin-conjugating enzyme]-L-cysteine + [acceptor protein]-L-lysine = [E2 ubiquitin-conjugating enzyme]-L-cysteine + N(6)-ubiquitinyl-[acceptor protein]-L-lysine.</text>
        <dbReference type="EC" id="2.3.2.27"/>
    </reaction>
</comment>
<evidence type="ECO:0000256" key="8">
    <source>
        <dbReference type="SAM" id="MobiDB-lite"/>
    </source>
</evidence>
<keyword evidence="5 6" id="KW-0863">Zinc-finger</keyword>
<dbReference type="GO" id="GO:0061630">
    <property type="term" value="F:ubiquitin protein ligase activity"/>
    <property type="evidence" value="ECO:0007669"/>
    <property type="project" value="UniProtKB-UniRule"/>
</dbReference>
<feature type="domain" description="RING-type" evidence="9">
    <location>
        <begin position="130"/>
        <end position="171"/>
    </location>
</feature>
<feature type="region of interest" description="Disordered" evidence="8">
    <location>
        <begin position="186"/>
        <end position="205"/>
    </location>
</feature>
<gene>
    <name evidence="10" type="ORF">CFOL_v3_21089</name>
</gene>
<comment type="subcellular location">
    <subcellularLocation>
        <location evidence="6">Endoplasmic reticulum membrane</location>
        <topology evidence="6">Single-pass type IV membrane protein</topology>
    </subcellularLocation>
</comment>
<evidence type="ECO:0000313" key="11">
    <source>
        <dbReference type="Proteomes" id="UP000187406"/>
    </source>
</evidence>
<keyword evidence="3 6" id="KW-0808">Transferase</keyword>
<dbReference type="UniPathway" id="UPA00143"/>
<dbReference type="GO" id="GO:0008270">
    <property type="term" value="F:zinc ion binding"/>
    <property type="evidence" value="ECO:0007669"/>
    <property type="project" value="UniProtKB-KW"/>
</dbReference>
<dbReference type="Proteomes" id="UP000187406">
    <property type="component" value="Unassembled WGS sequence"/>
</dbReference>
<dbReference type="InParanoid" id="A0A1Q3CBV7"/>
<dbReference type="STRING" id="3775.A0A1Q3CBV7"/>
<dbReference type="AlphaFoldDB" id="A0A1Q3CBV7"/>
<organism evidence="10 11">
    <name type="scientific">Cephalotus follicularis</name>
    <name type="common">Albany pitcher plant</name>
    <dbReference type="NCBI Taxonomy" id="3775"/>
    <lineage>
        <taxon>Eukaryota</taxon>
        <taxon>Viridiplantae</taxon>
        <taxon>Streptophyta</taxon>
        <taxon>Embryophyta</taxon>
        <taxon>Tracheophyta</taxon>
        <taxon>Spermatophyta</taxon>
        <taxon>Magnoliopsida</taxon>
        <taxon>eudicotyledons</taxon>
        <taxon>Gunneridae</taxon>
        <taxon>Pentapetalae</taxon>
        <taxon>rosids</taxon>
        <taxon>fabids</taxon>
        <taxon>Oxalidales</taxon>
        <taxon>Cephalotaceae</taxon>
        <taxon>Cephalotus</taxon>
    </lineage>
</organism>
<dbReference type="PANTHER" id="PTHR12313">
    <property type="entry name" value="E3 UBIQUITIN-PROTEIN LIGASE RNF5-RELATED"/>
    <property type="match status" value="1"/>
</dbReference>
<proteinExistence type="predicted"/>
<dbReference type="SMART" id="SM00184">
    <property type="entry name" value="RING"/>
    <property type="match status" value="1"/>
</dbReference>
<dbReference type="InterPro" id="IPR013083">
    <property type="entry name" value="Znf_RING/FYVE/PHD"/>
</dbReference>
<dbReference type="SUPFAM" id="SSF57850">
    <property type="entry name" value="RING/U-box"/>
    <property type="match status" value="1"/>
</dbReference>
<comment type="pathway">
    <text evidence="2 6">Protein modification; protein ubiquitination.</text>
</comment>
<dbReference type="InterPro" id="IPR045103">
    <property type="entry name" value="RNF5/RNF185-like"/>
</dbReference>
<dbReference type="Pfam" id="PF14634">
    <property type="entry name" value="zf-RING_5"/>
    <property type="match status" value="1"/>
</dbReference>
<dbReference type="InterPro" id="IPR001841">
    <property type="entry name" value="Znf_RING"/>
</dbReference>
<evidence type="ECO:0000256" key="7">
    <source>
        <dbReference type="SAM" id="Coils"/>
    </source>
</evidence>
<keyword evidence="6" id="KW-0256">Endoplasmic reticulum</keyword>
<feature type="compositionally biased region" description="Basic and acidic residues" evidence="8">
    <location>
        <begin position="408"/>
        <end position="417"/>
    </location>
</feature>
<evidence type="ECO:0000256" key="3">
    <source>
        <dbReference type="ARBA" id="ARBA00022679"/>
    </source>
</evidence>
<name>A0A1Q3CBV7_CEPFO</name>
<comment type="caution">
    <text evidence="10">The sequence shown here is derived from an EMBL/GenBank/DDBJ whole genome shotgun (WGS) entry which is preliminary data.</text>
</comment>
<evidence type="ECO:0000256" key="6">
    <source>
        <dbReference type="RuleBase" id="RU369090"/>
    </source>
</evidence>
<feature type="coiled-coil region" evidence="7">
    <location>
        <begin position="33"/>
        <end position="60"/>
    </location>
</feature>
<dbReference type="FunCoup" id="A0A1Q3CBV7">
    <property type="interactions" value="303"/>
</dbReference>
<dbReference type="Gene3D" id="3.30.40.10">
    <property type="entry name" value="Zinc/RING finger domain, C3HC4 (zinc finger)"/>
    <property type="match status" value="1"/>
</dbReference>